<dbReference type="FunFam" id="3.80.10.10:FF:000111">
    <property type="entry name" value="LRR receptor-like serine/threonine-protein kinase ERECTA"/>
    <property type="match status" value="1"/>
</dbReference>
<gene>
    <name evidence="12" type="ORF">CDL12_25909</name>
</gene>
<keyword evidence="7" id="KW-0677">Repeat</keyword>
<dbReference type="InterPro" id="IPR032675">
    <property type="entry name" value="LRR_dom_sf"/>
</dbReference>
<dbReference type="Pfam" id="PF00560">
    <property type="entry name" value="LRR_1"/>
    <property type="match status" value="6"/>
</dbReference>
<comment type="similarity">
    <text evidence="2">Belongs to the RLP family.</text>
</comment>
<evidence type="ECO:0000256" key="6">
    <source>
        <dbReference type="ARBA" id="ARBA00022729"/>
    </source>
</evidence>
<dbReference type="PANTHER" id="PTHR48063">
    <property type="entry name" value="LRR RECEPTOR-LIKE KINASE"/>
    <property type="match status" value="1"/>
</dbReference>
<feature type="domain" description="Leucine-rich repeat-containing N-terminal plant-type" evidence="11">
    <location>
        <begin position="19"/>
        <end position="54"/>
    </location>
</feature>
<evidence type="ECO:0000256" key="10">
    <source>
        <dbReference type="ARBA" id="ARBA00023180"/>
    </source>
</evidence>
<evidence type="ECO:0000256" key="5">
    <source>
        <dbReference type="ARBA" id="ARBA00022692"/>
    </source>
</evidence>
<accession>A0A2G9G8N5</accession>
<evidence type="ECO:0000259" key="11">
    <source>
        <dbReference type="Pfam" id="PF08263"/>
    </source>
</evidence>
<keyword evidence="3" id="KW-1003">Cell membrane</keyword>
<keyword evidence="8" id="KW-1133">Transmembrane helix</keyword>
<comment type="subcellular location">
    <subcellularLocation>
        <location evidence="1">Cell membrane</location>
        <topology evidence="1">Single-pass type I membrane protein</topology>
    </subcellularLocation>
</comment>
<name>A0A2G9G8N5_9LAMI</name>
<reference evidence="13" key="1">
    <citation type="journal article" date="2018" name="Gigascience">
        <title>Genome assembly of the Pink Ipe (Handroanthus impetiginosus, Bignoniaceae), a highly valued, ecologically keystone Neotropical timber forest tree.</title>
        <authorList>
            <person name="Silva-Junior O.B."/>
            <person name="Grattapaglia D."/>
            <person name="Novaes E."/>
            <person name="Collevatti R.G."/>
        </authorList>
    </citation>
    <scope>NUCLEOTIDE SEQUENCE [LARGE SCALE GENOMIC DNA]</scope>
    <source>
        <strain evidence="13">cv. UFG-1</strain>
    </source>
</reference>
<dbReference type="SUPFAM" id="SSF52058">
    <property type="entry name" value="L domain-like"/>
    <property type="match status" value="3"/>
</dbReference>
<dbReference type="PRINTS" id="PR00019">
    <property type="entry name" value="LEURICHRPT"/>
</dbReference>
<comment type="caution">
    <text evidence="12">The sequence shown here is derived from an EMBL/GenBank/DDBJ whole genome shotgun (WGS) entry which is preliminary data.</text>
</comment>
<keyword evidence="4" id="KW-0433">Leucine-rich repeat</keyword>
<evidence type="ECO:0000313" key="13">
    <source>
        <dbReference type="Proteomes" id="UP000231279"/>
    </source>
</evidence>
<dbReference type="Pfam" id="PF08263">
    <property type="entry name" value="LRRNT_2"/>
    <property type="match status" value="1"/>
</dbReference>
<dbReference type="GO" id="GO:0051707">
    <property type="term" value="P:response to other organism"/>
    <property type="evidence" value="ECO:0007669"/>
    <property type="project" value="UniProtKB-ARBA"/>
</dbReference>
<proteinExistence type="inferred from homology"/>
<evidence type="ECO:0000256" key="7">
    <source>
        <dbReference type="ARBA" id="ARBA00022737"/>
    </source>
</evidence>
<dbReference type="GO" id="GO:0006952">
    <property type="term" value="P:defense response"/>
    <property type="evidence" value="ECO:0007669"/>
    <property type="project" value="UniProtKB-ARBA"/>
</dbReference>
<dbReference type="EMBL" id="NKXS01006351">
    <property type="protein sequence ID" value="PIN01582.1"/>
    <property type="molecule type" value="Genomic_DNA"/>
</dbReference>
<keyword evidence="13" id="KW-1185">Reference proteome</keyword>
<keyword evidence="5" id="KW-0812">Transmembrane</keyword>
<keyword evidence="9" id="KW-0472">Membrane</keyword>
<keyword evidence="10" id="KW-0325">Glycoprotein</keyword>
<dbReference type="PANTHER" id="PTHR48063:SF112">
    <property type="entry name" value="RECEPTOR LIKE PROTEIN 30-LIKE"/>
    <property type="match status" value="1"/>
</dbReference>
<dbReference type="InterPro" id="IPR003591">
    <property type="entry name" value="Leu-rich_rpt_typical-subtyp"/>
</dbReference>
<sequence>MELAIRYFGKNTTFGCIERERKALLKLKESFIDPFNRLSSWNTKDCCTWQGVVCHKIIAHVIKLDLRNVDPFVELEYANQLSSKLLDSFLLELKHLSYLDLSLNNFQLIPIPPFLGSMNELKYLNLSAANFSGVVPNYLGNLSSLHVFDIGARIGDLTIDNLMWLSNLSSLEHLHVSSINLSRSKDLFQILNMLPSIVVLDLSASGLDNTHLPHACVNSSLLPNIQNLELQGNSFVGEFPCFLQNMTSLRVLDLSYNMYSFSSPRPLRLRNLVGLNLELGEFTQLNYLHLSFNSFSGPISTSLGKLSTLRGLYLSHNQLSGESPISLGQLSDIEEIDLGFNSLNITLSEAHFARLAKLNFLRLAANTLVNFSMRFGWVPPFQLKELSLGSCKIGGQFSQWIHTQKTLEWLDMLNCSISGAIPKWLHYINLTNLDLFNNHIEGPIPDSLCEMKANLLKLELLILSSSRLSGFIPSSIGGAYSLGWLHLNNNNLIGKLLPALKNCTNLIILDTGDNKLTGKLPEWIGKYLLDLSVLILRNNEFHGSIPSAFCQPSKLQVMDLSNNNLTGGVPPCFGNFRGMVKGLVPERWASDEKLHQVMKGEELEYTANSRFLVNLDLSNNFLDGEIPLEITNLFALMGLNLSHNDSGGTIPRKIGKLKSLESLDLSSNNLFGTIPHSLLDLNFIDHLNLSHNNLFRKIPTGNQLQTLDDPSIYAGNPGLCGAPLLKKCRDDDESESSNVENQEHL</sequence>
<dbReference type="OrthoDB" id="1060944at2759"/>
<evidence type="ECO:0000256" key="2">
    <source>
        <dbReference type="ARBA" id="ARBA00009592"/>
    </source>
</evidence>
<evidence type="ECO:0000313" key="12">
    <source>
        <dbReference type="EMBL" id="PIN01582.1"/>
    </source>
</evidence>
<evidence type="ECO:0000256" key="3">
    <source>
        <dbReference type="ARBA" id="ARBA00022475"/>
    </source>
</evidence>
<evidence type="ECO:0000256" key="9">
    <source>
        <dbReference type="ARBA" id="ARBA00023136"/>
    </source>
</evidence>
<dbReference type="InterPro" id="IPR046956">
    <property type="entry name" value="RLP23-like"/>
</dbReference>
<dbReference type="GO" id="GO:0005886">
    <property type="term" value="C:plasma membrane"/>
    <property type="evidence" value="ECO:0007669"/>
    <property type="project" value="UniProtKB-SubCell"/>
</dbReference>
<dbReference type="Proteomes" id="UP000231279">
    <property type="component" value="Unassembled WGS sequence"/>
</dbReference>
<dbReference type="InterPro" id="IPR013210">
    <property type="entry name" value="LRR_N_plant-typ"/>
</dbReference>
<protein>
    <submittedName>
        <fullName evidence="12">Leucine-rich repeat protein</fullName>
    </submittedName>
</protein>
<dbReference type="FunFam" id="3.80.10.10:FF:000095">
    <property type="entry name" value="LRR receptor-like serine/threonine-protein kinase GSO1"/>
    <property type="match status" value="1"/>
</dbReference>
<dbReference type="Pfam" id="PF13855">
    <property type="entry name" value="LRR_8"/>
    <property type="match status" value="1"/>
</dbReference>
<dbReference type="AlphaFoldDB" id="A0A2G9G8N5"/>
<evidence type="ECO:0000256" key="1">
    <source>
        <dbReference type="ARBA" id="ARBA00004251"/>
    </source>
</evidence>
<organism evidence="12 13">
    <name type="scientific">Handroanthus impetiginosus</name>
    <dbReference type="NCBI Taxonomy" id="429701"/>
    <lineage>
        <taxon>Eukaryota</taxon>
        <taxon>Viridiplantae</taxon>
        <taxon>Streptophyta</taxon>
        <taxon>Embryophyta</taxon>
        <taxon>Tracheophyta</taxon>
        <taxon>Spermatophyta</taxon>
        <taxon>Magnoliopsida</taxon>
        <taxon>eudicotyledons</taxon>
        <taxon>Gunneridae</taxon>
        <taxon>Pentapetalae</taxon>
        <taxon>asterids</taxon>
        <taxon>lamiids</taxon>
        <taxon>Lamiales</taxon>
        <taxon>Bignoniaceae</taxon>
        <taxon>Crescentiina</taxon>
        <taxon>Tabebuia alliance</taxon>
        <taxon>Handroanthus</taxon>
    </lineage>
</organism>
<dbReference type="Gene3D" id="3.80.10.10">
    <property type="entry name" value="Ribonuclease Inhibitor"/>
    <property type="match status" value="4"/>
</dbReference>
<evidence type="ECO:0000256" key="8">
    <source>
        <dbReference type="ARBA" id="ARBA00022989"/>
    </source>
</evidence>
<dbReference type="InterPro" id="IPR001611">
    <property type="entry name" value="Leu-rich_rpt"/>
</dbReference>
<dbReference type="STRING" id="429701.A0A2G9G8N5"/>
<evidence type="ECO:0000256" key="4">
    <source>
        <dbReference type="ARBA" id="ARBA00022614"/>
    </source>
</evidence>
<keyword evidence="6" id="KW-0732">Signal</keyword>
<dbReference type="SMART" id="SM00369">
    <property type="entry name" value="LRR_TYP"/>
    <property type="match status" value="5"/>
</dbReference>